<feature type="domain" description="Hydantoinase B/oxoprolinase" evidence="1">
    <location>
        <begin position="3"/>
        <end position="527"/>
    </location>
</feature>
<dbReference type="Pfam" id="PF02538">
    <property type="entry name" value="Hydantoinase_B"/>
    <property type="match status" value="1"/>
</dbReference>
<accession>A0ABR9GR76</accession>
<name>A0ABR9GR76_9HYPH</name>
<sequence>MVVLRRRFEAIIGEMINALFKSGRSGVLNTAMDFSCSLTDARFQSISLAQGLPVHVGAIDLIPRAVAAKFGRDIHPGDCFVNNSGYLGNTHCADFTVCAPVFVDSEIAFYVIARAHLGDMGFPTPTTYGPRSRDVYEEGLMLPCVRIQKDYADVPEVIDICKANIRVPEQFYGDYLAVLAAVRTGEARLKVLCAKYGAATVRTFVDEFQNYAERMACQAISTLPKGRVSKEMLYDSETELYPEGIPIRATIEVDPEEELVIVDLTENIDNLPLGINMTESTTIAACMTAVLNILGPDVPRCTGSFRRVKLLMREGAAIGKPRFPAATSAATTNLCHALIPHLQSMFAMLRGDLGTAYGTIGMPGSCAVVSGEDARGQGRSFVNQLIMGYWGGPALSGHDGWLTYGSGASQGILWQSSVEVVEQQQPIIIEKLEVREDSGGAGQWEGAPGADCIIRPRSGAVRFMVNSASREHPPQGAHGGRAAAPMRISRRDASGNDTELPISVDTTLRPGERLVSEGCGGGGYGDPLDRDPWAVVASLKAGRISRHRATEIYGVVFGHEGEEVTIDGPATVARRAQLRRRGVLA</sequence>
<gene>
    <name evidence="2" type="ORF">IHE39_17415</name>
</gene>
<dbReference type="PANTHER" id="PTHR11365:SF23">
    <property type="entry name" value="HYPOTHETICAL 5-OXOPROLINASE (EUROFUNG)-RELATED"/>
    <property type="match status" value="1"/>
</dbReference>
<evidence type="ECO:0000313" key="2">
    <source>
        <dbReference type="EMBL" id="MBE1206078.1"/>
    </source>
</evidence>
<evidence type="ECO:0000259" key="1">
    <source>
        <dbReference type="Pfam" id="PF02538"/>
    </source>
</evidence>
<evidence type="ECO:0000313" key="3">
    <source>
        <dbReference type="Proteomes" id="UP000598227"/>
    </source>
</evidence>
<dbReference type="InterPro" id="IPR003692">
    <property type="entry name" value="Hydantoinase_B"/>
</dbReference>
<keyword evidence="3" id="KW-1185">Reference proteome</keyword>
<protein>
    <submittedName>
        <fullName evidence="2">Hydantoinase B/oxoprolinase family protein</fullName>
    </submittedName>
</protein>
<reference evidence="2 3" key="1">
    <citation type="submission" date="2020-09" db="EMBL/GenBank/DDBJ databases">
        <title>Draft Genome Sequence of Aminobacter carboxidus type strain DSM 1086, a soil Gram-negative carboxydobacterium.</title>
        <authorList>
            <person name="Turrini P."/>
            <person name="Tescari M."/>
            <person name="Artuso I."/>
            <person name="Lugli G.A."/>
            <person name="Frangipani E."/>
            <person name="Ventura M."/>
            <person name="Visca P."/>
        </authorList>
    </citation>
    <scope>NUCLEOTIDE SEQUENCE [LARGE SCALE GENOMIC DNA]</scope>
    <source>
        <strain evidence="2 3">DSM 1086</strain>
    </source>
</reference>
<dbReference type="EMBL" id="JACZEP010000005">
    <property type="protein sequence ID" value="MBE1206078.1"/>
    <property type="molecule type" value="Genomic_DNA"/>
</dbReference>
<proteinExistence type="predicted"/>
<organism evidence="2 3">
    <name type="scientific">Aminobacter carboxidus</name>
    <dbReference type="NCBI Taxonomy" id="376165"/>
    <lineage>
        <taxon>Bacteria</taxon>
        <taxon>Pseudomonadati</taxon>
        <taxon>Pseudomonadota</taxon>
        <taxon>Alphaproteobacteria</taxon>
        <taxon>Hyphomicrobiales</taxon>
        <taxon>Phyllobacteriaceae</taxon>
        <taxon>Aminobacter</taxon>
    </lineage>
</organism>
<dbReference type="PANTHER" id="PTHR11365">
    <property type="entry name" value="5-OXOPROLINASE RELATED"/>
    <property type="match status" value="1"/>
</dbReference>
<dbReference type="Proteomes" id="UP000598227">
    <property type="component" value="Unassembled WGS sequence"/>
</dbReference>
<comment type="caution">
    <text evidence="2">The sequence shown here is derived from an EMBL/GenBank/DDBJ whole genome shotgun (WGS) entry which is preliminary data.</text>
</comment>
<dbReference type="InterPro" id="IPR045079">
    <property type="entry name" value="Oxoprolinase-like"/>
</dbReference>